<reference evidence="3" key="1">
    <citation type="submission" date="2023-10" db="EMBL/GenBank/DDBJ databases">
        <authorList>
            <person name="Chen Y."/>
            <person name="Shah S."/>
            <person name="Dougan E. K."/>
            <person name="Thang M."/>
            <person name="Chan C."/>
        </authorList>
    </citation>
    <scope>NUCLEOTIDE SEQUENCE [LARGE SCALE GENOMIC DNA]</scope>
</reference>
<evidence type="ECO:0000313" key="4">
    <source>
        <dbReference type="Proteomes" id="UP001189429"/>
    </source>
</evidence>
<organism evidence="3 4">
    <name type="scientific">Prorocentrum cordatum</name>
    <dbReference type="NCBI Taxonomy" id="2364126"/>
    <lineage>
        <taxon>Eukaryota</taxon>
        <taxon>Sar</taxon>
        <taxon>Alveolata</taxon>
        <taxon>Dinophyceae</taxon>
        <taxon>Prorocentrales</taxon>
        <taxon>Prorocentraceae</taxon>
        <taxon>Prorocentrum</taxon>
    </lineage>
</organism>
<proteinExistence type="predicted"/>
<sequence>MAPAEAAQSWEQLRQLLHQQVDHAQGEIDRRQAEMREQVMNMRAEKQQLDTEWEQLGAEWADVEKAEAALMGQLEEVSRLREEVDKLAAARGGLLGCCTAPASPRSEEIRIVRGSSEDGGRRAKHTATPCPRTTPT</sequence>
<evidence type="ECO:0000256" key="1">
    <source>
        <dbReference type="SAM" id="Coils"/>
    </source>
</evidence>
<evidence type="ECO:0000256" key="2">
    <source>
        <dbReference type="SAM" id="MobiDB-lite"/>
    </source>
</evidence>
<comment type="caution">
    <text evidence="3">The sequence shown here is derived from an EMBL/GenBank/DDBJ whole genome shotgun (WGS) entry which is preliminary data.</text>
</comment>
<protein>
    <submittedName>
        <fullName evidence="3">Uncharacterized protein</fullName>
    </submittedName>
</protein>
<evidence type="ECO:0000313" key="3">
    <source>
        <dbReference type="EMBL" id="CAK0872438.1"/>
    </source>
</evidence>
<accession>A0ABN9VH79</accession>
<feature type="coiled-coil region" evidence="1">
    <location>
        <begin position="32"/>
        <end position="90"/>
    </location>
</feature>
<dbReference type="Proteomes" id="UP001189429">
    <property type="component" value="Unassembled WGS sequence"/>
</dbReference>
<name>A0ABN9VH79_9DINO</name>
<gene>
    <name evidence="3" type="ORF">PCOR1329_LOCUS57909</name>
</gene>
<dbReference type="EMBL" id="CAUYUJ010017170">
    <property type="protein sequence ID" value="CAK0872438.1"/>
    <property type="molecule type" value="Genomic_DNA"/>
</dbReference>
<feature type="region of interest" description="Disordered" evidence="2">
    <location>
        <begin position="113"/>
        <end position="136"/>
    </location>
</feature>
<keyword evidence="1" id="KW-0175">Coiled coil</keyword>
<keyword evidence="4" id="KW-1185">Reference proteome</keyword>